<proteinExistence type="predicted"/>
<organism evidence="1 2">
    <name type="scientific">Lupinus albus</name>
    <name type="common">White lupine</name>
    <name type="synonym">Lupinus termis</name>
    <dbReference type="NCBI Taxonomy" id="3870"/>
    <lineage>
        <taxon>Eukaryota</taxon>
        <taxon>Viridiplantae</taxon>
        <taxon>Streptophyta</taxon>
        <taxon>Embryophyta</taxon>
        <taxon>Tracheophyta</taxon>
        <taxon>Spermatophyta</taxon>
        <taxon>Magnoliopsida</taxon>
        <taxon>eudicotyledons</taxon>
        <taxon>Gunneridae</taxon>
        <taxon>Pentapetalae</taxon>
        <taxon>rosids</taxon>
        <taxon>fabids</taxon>
        <taxon>Fabales</taxon>
        <taxon>Fabaceae</taxon>
        <taxon>Papilionoideae</taxon>
        <taxon>50 kb inversion clade</taxon>
        <taxon>genistoids sensu lato</taxon>
        <taxon>core genistoids</taxon>
        <taxon>Genisteae</taxon>
        <taxon>Lupinus</taxon>
    </lineage>
</organism>
<dbReference type="AlphaFoldDB" id="A0A6A4Q4K0"/>
<dbReference type="Proteomes" id="UP000447434">
    <property type="component" value="Chromosome 8"/>
</dbReference>
<reference evidence="2" key="1">
    <citation type="journal article" date="2020" name="Nat. Commun.">
        <title>Genome sequence of the cluster root forming white lupin.</title>
        <authorList>
            <person name="Hufnagel B."/>
            <person name="Marques A."/>
            <person name="Soriano A."/>
            <person name="Marques L."/>
            <person name="Divol F."/>
            <person name="Doumas P."/>
            <person name="Sallet E."/>
            <person name="Mancinotti D."/>
            <person name="Carrere S."/>
            <person name="Marande W."/>
            <person name="Arribat S."/>
            <person name="Keller J."/>
            <person name="Huneau C."/>
            <person name="Blein T."/>
            <person name="Aime D."/>
            <person name="Laguerre M."/>
            <person name="Taylor J."/>
            <person name="Schubert V."/>
            <person name="Nelson M."/>
            <person name="Geu-Flores F."/>
            <person name="Crespi M."/>
            <person name="Gallardo-Guerrero K."/>
            <person name="Delaux P.-M."/>
            <person name="Salse J."/>
            <person name="Berges H."/>
            <person name="Guyot R."/>
            <person name="Gouzy J."/>
            <person name="Peret B."/>
        </authorList>
    </citation>
    <scope>NUCLEOTIDE SEQUENCE [LARGE SCALE GENOMIC DNA]</scope>
    <source>
        <strain evidence="2">cv. Amiga</strain>
    </source>
</reference>
<dbReference type="EMBL" id="WOCE01000008">
    <property type="protein sequence ID" value="KAE9608354.1"/>
    <property type="molecule type" value="Genomic_DNA"/>
</dbReference>
<keyword evidence="2" id="KW-1185">Reference proteome</keyword>
<accession>A0A6A4Q4K0</accession>
<comment type="caution">
    <text evidence="1">The sequence shown here is derived from an EMBL/GenBank/DDBJ whole genome shotgun (WGS) entry which is preliminary data.</text>
</comment>
<sequence length="62" mass="7408">MVGLAMIVEVDLWLKRVHQKLFCWLGPESFMFQVDETNYRGGKCFTQITFHFKNLILCEYMT</sequence>
<evidence type="ECO:0000313" key="1">
    <source>
        <dbReference type="EMBL" id="KAE9608354.1"/>
    </source>
</evidence>
<protein>
    <submittedName>
        <fullName evidence="1">Uncharacterized protein</fullName>
    </submittedName>
</protein>
<gene>
    <name evidence="1" type="ORF">Lalb_Chr08g0234631</name>
</gene>
<evidence type="ECO:0000313" key="2">
    <source>
        <dbReference type="Proteomes" id="UP000447434"/>
    </source>
</evidence>
<name>A0A6A4Q4K0_LUPAL</name>